<protein>
    <submittedName>
        <fullName evidence="1">Uncharacterized protein</fullName>
    </submittedName>
</protein>
<organism evidence="1 2">
    <name type="scientific">candidate division WWE3 bacterium CG_4_10_14_0_2_um_filter_42_8</name>
    <dbReference type="NCBI Taxonomy" id="1975074"/>
    <lineage>
        <taxon>Bacteria</taxon>
        <taxon>Katanobacteria</taxon>
    </lineage>
</organism>
<feature type="non-terminal residue" evidence="1">
    <location>
        <position position="97"/>
    </location>
</feature>
<sequence>MSPSKKIPETKEILAELKKLGKNLNLNVKAALKSEQRVKVEGDIRKGLATFTDGVEQVIKDFKKGELDEKIRKGVHESLSEANKALKKVAKTWKPAK</sequence>
<accession>A0A2M7TDP5</accession>
<dbReference type="Proteomes" id="UP000230970">
    <property type="component" value="Unassembled WGS sequence"/>
</dbReference>
<evidence type="ECO:0000313" key="2">
    <source>
        <dbReference type="Proteomes" id="UP000230970"/>
    </source>
</evidence>
<name>A0A2M7TDP5_UNCKA</name>
<dbReference type="EMBL" id="PFNJ01000014">
    <property type="protein sequence ID" value="PIZ43651.1"/>
    <property type="molecule type" value="Genomic_DNA"/>
</dbReference>
<reference evidence="2" key="1">
    <citation type="submission" date="2017-09" db="EMBL/GenBank/DDBJ databases">
        <title>Depth-based differentiation of microbial function through sediment-hosted aquifers and enrichment of novel symbionts in the deep terrestrial subsurface.</title>
        <authorList>
            <person name="Probst A.J."/>
            <person name="Ladd B."/>
            <person name="Jarett J.K."/>
            <person name="Geller-Mcgrath D.E."/>
            <person name="Sieber C.M.K."/>
            <person name="Emerson J.B."/>
            <person name="Anantharaman K."/>
            <person name="Thomas B.C."/>
            <person name="Malmstrom R."/>
            <person name="Stieglmeier M."/>
            <person name="Klingl A."/>
            <person name="Woyke T."/>
            <person name="Ryan C.M."/>
            <person name="Banfield J.F."/>
        </authorList>
    </citation>
    <scope>NUCLEOTIDE SEQUENCE [LARGE SCALE GENOMIC DNA]</scope>
</reference>
<gene>
    <name evidence="1" type="ORF">COY34_00560</name>
</gene>
<evidence type="ECO:0000313" key="1">
    <source>
        <dbReference type="EMBL" id="PIZ43651.1"/>
    </source>
</evidence>
<proteinExistence type="predicted"/>
<dbReference type="AlphaFoldDB" id="A0A2M7TDP5"/>
<comment type="caution">
    <text evidence="1">The sequence shown here is derived from an EMBL/GenBank/DDBJ whole genome shotgun (WGS) entry which is preliminary data.</text>
</comment>